<dbReference type="InterPro" id="IPR033788">
    <property type="entry name" value="VbhA-like"/>
</dbReference>
<keyword evidence="4" id="KW-1185">Reference proteome</keyword>
<evidence type="ECO:0000313" key="4">
    <source>
        <dbReference type="Proteomes" id="UP000616595"/>
    </source>
</evidence>
<reference evidence="3" key="2">
    <citation type="submission" date="2020-10" db="EMBL/GenBank/DDBJ databases">
        <title>Comparative genomics of the Acetobacterium genus.</title>
        <authorList>
            <person name="Marshall C."/>
            <person name="May H."/>
            <person name="Norman S."/>
        </authorList>
    </citation>
    <scope>NUCLEOTIDE SEQUENCE</scope>
    <source>
        <strain evidence="3">DER-2019</strain>
    </source>
</reference>
<name>A0A923HV00_9FIRM</name>
<keyword evidence="1" id="KW-0472">Membrane</keyword>
<feature type="transmembrane region" description="Helical" evidence="1">
    <location>
        <begin position="20"/>
        <end position="41"/>
    </location>
</feature>
<evidence type="ECO:0000256" key="1">
    <source>
        <dbReference type="SAM" id="Phobius"/>
    </source>
</evidence>
<keyword evidence="1" id="KW-1133">Transmembrane helix</keyword>
<organism evidence="3 4">
    <name type="scientific">Acetobacterium paludosum</name>
    <dbReference type="NCBI Taxonomy" id="52693"/>
    <lineage>
        <taxon>Bacteria</taxon>
        <taxon>Bacillati</taxon>
        <taxon>Bacillota</taxon>
        <taxon>Clostridia</taxon>
        <taxon>Eubacteriales</taxon>
        <taxon>Eubacteriaceae</taxon>
        <taxon>Acetobacterium</taxon>
    </lineage>
</organism>
<evidence type="ECO:0000259" key="2">
    <source>
        <dbReference type="Pfam" id="PF09851"/>
    </source>
</evidence>
<accession>A0A923HV00</accession>
<sequence length="86" mass="10335">MRHPFYGPNSQFLGQENSRRIGLASMLLYLFFWAVVMIYAFRLVKKYFLKEDGLSFKEDKALEILRERYVNGEIDYEEFRQKKAAL</sequence>
<protein>
    <recommendedName>
        <fullName evidence="2">SHOCT domain-containing protein</fullName>
    </recommendedName>
</protein>
<comment type="caution">
    <text evidence="3">The sequence shown here is derived from an EMBL/GenBank/DDBJ whole genome shotgun (WGS) entry which is preliminary data.</text>
</comment>
<feature type="domain" description="SHOCT" evidence="2">
    <location>
        <begin position="61"/>
        <end position="86"/>
    </location>
</feature>
<dbReference type="OrthoDB" id="2456654at2"/>
<gene>
    <name evidence="3" type="ORF">GH810_10775</name>
</gene>
<reference evidence="3" key="1">
    <citation type="submission" date="2019-10" db="EMBL/GenBank/DDBJ databases">
        <authorList>
            <person name="Ross D.E."/>
            <person name="Gulliver D."/>
        </authorList>
    </citation>
    <scope>NUCLEOTIDE SEQUENCE</scope>
    <source>
        <strain evidence="3">DER-2019</strain>
    </source>
</reference>
<dbReference type="Pfam" id="PF09851">
    <property type="entry name" value="SHOCT"/>
    <property type="match status" value="1"/>
</dbReference>
<keyword evidence="1" id="KW-0812">Transmembrane</keyword>
<dbReference type="InterPro" id="IPR018649">
    <property type="entry name" value="SHOCT"/>
</dbReference>
<dbReference type="AlphaFoldDB" id="A0A923HV00"/>
<dbReference type="EMBL" id="WJBD01000012">
    <property type="protein sequence ID" value="MBC3888796.1"/>
    <property type="molecule type" value="Genomic_DNA"/>
</dbReference>
<dbReference type="CDD" id="cd11586">
    <property type="entry name" value="VbhA_like"/>
    <property type="match status" value="1"/>
</dbReference>
<evidence type="ECO:0000313" key="3">
    <source>
        <dbReference type="EMBL" id="MBC3888796.1"/>
    </source>
</evidence>
<proteinExistence type="predicted"/>
<dbReference type="Proteomes" id="UP000616595">
    <property type="component" value="Unassembled WGS sequence"/>
</dbReference>
<dbReference type="RefSeq" id="WP_148566087.1">
    <property type="nucleotide sequence ID" value="NZ_RXYA01000003.1"/>
</dbReference>